<evidence type="ECO:0000313" key="3">
    <source>
        <dbReference type="Proteomes" id="UP000006727"/>
    </source>
</evidence>
<dbReference type="OrthoDB" id="1965053at2759"/>
<accession>A0A2K1IWA6</accession>
<reference evidence="1 3" key="1">
    <citation type="journal article" date="2008" name="Science">
        <title>The Physcomitrella genome reveals evolutionary insights into the conquest of land by plants.</title>
        <authorList>
            <person name="Rensing S."/>
            <person name="Lang D."/>
            <person name="Zimmer A."/>
            <person name="Terry A."/>
            <person name="Salamov A."/>
            <person name="Shapiro H."/>
            <person name="Nishiyama T."/>
            <person name="Perroud P.-F."/>
            <person name="Lindquist E."/>
            <person name="Kamisugi Y."/>
            <person name="Tanahashi T."/>
            <person name="Sakakibara K."/>
            <person name="Fujita T."/>
            <person name="Oishi K."/>
            <person name="Shin-I T."/>
            <person name="Kuroki Y."/>
            <person name="Toyoda A."/>
            <person name="Suzuki Y."/>
            <person name="Hashimoto A."/>
            <person name="Yamaguchi K."/>
            <person name="Sugano A."/>
            <person name="Kohara Y."/>
            <person name="Fujiyama A."/>
            <person name="Anterola A."/>
            <person name="Aoki S."/>
            <person name="Ashton N."/>
            <person name="Barbazuk W.B."/>
            <person name="Barker E."/>
            <person name="Bennetzen J."/>
            <person name="Bezanilla M."/>
            <person name="Blankenship R."/>
            <person name="Cho S.H."/>
            <person name="Dutcher S."/>
            <person name="Estelle M."/>
            <person name="Fawcett J.A."/>
            <person name="Gundlach H."/>
            <person name="Hanada K."/>
            <person name="Heyl A."/>
            <person name="Hicks K.A."/>
            <person name="Hugh J."/>
            <person name="Lohr M."/>
            <person name="Mayer K."/>
            <person name="Melkozernov A."/>
            <person name="Murata T."/>
            <person name="Nelson D."/>
            <person name="Pils B."/>
            <person name="Prigge M."/>
            <person name="Reiss B."/>
            <person name="Renner T."/>
            <person name="Rombauts S."/>
            <person name="Rushton P."/>
            <person name="Sanderfoot A."/>
            <person name="Schween G."/>
            <person name="Shiu S.-H."/>
            <person name="Stueber K."/>
            <person name="Theodoulou F.L."/>
            <person name="Tu H."/>
            <person name="Van de Peer Y."/>
            <person name="Verrier P.J."/>
            <person name="Waters E."/>
            <person name="Wood A."/>
            <person name="Yang L."/>
            <person name="Cove D."/>
            <person name="Cuming A."/>
            <person name="Hasebe M."/>
            <person name="Lucas S."/>
            <person name="Mishler D.B."/>
            <person name="Reski R."/>
            <person name="Grigoriev I."/>
            <person name="Quatrano R.S."/>
            <person name="Boore J.L."/>
        </authorList>
    </citation>
    <scope>NUCLEOTIDE SEQUENCE [LARGE SCALE GENOMIC DNA]</scope>
    <source>
        <strain evidence="2 3">cv. Gransden 2004</strain>
    </source>
</reference>
<reference evidence="2" key="3">
    <citation type="submission" date="2020-12" db="UniProtKB">
        <authorList>
            <consortium name="EnsemblPlants"/>
        </authorList>
    </citation>
    <scope>IDENTIFICATION</scope>
</reference>
<dbReference type="Proteomes" id="UP000006727">
    <property type="component" value="Chromosome 20"/>
</dbReference>
<protein>
    <submittedName>
        <fullName evidence="1 2">Uncharacterized protein</fullName>
    </submittedName>
</protein>
<reference evidence="1 3" key="2">
    <citation type="journal article" date="2018" name="Plant J.">
        <title>The Physcomitrella patens chromosome-scale assembly reveals moss genome structure and evolution.</title>
        <authorList>
            <person name="Lang D."/>
            <person name="Ullrich K.K."/>
            <person name="Murat F."/>
            <person name="Fuchs J."/>
            <person name="Jenkins J."/>
            <person name="Haas F.B."/>
            <person name="Piednoel M."/>
            <person name="Gundlach H."/>
            <person name="Van Bel M."/>
            <person name="Meyberg R."/>
            <person name="Vives C."/>
            <person name="Morata J."/>
            <person name="Symeonidi A."/>
            <person name="Hiss M."/>
            <person name="Muchero W."/>
            <person name="Kamisugi Y."/>
            <person name="Saleh O."/>
            <person name="Blanc G."/>
            <person name="Decker E.L."/>
            <person name="van Gessel N."/>
            <person name="Grimwood J."/>
            <person name="Hayes R.D."/>
            <person name="Graham S.W."/>
            <person name="Gunter L.E."/>
            <person name="McDaniel S.F."/>
            <person name="Hoernstein S.N.W."/>
            <person name="Larsson A."/>
            <person name="Li F.W."/>
            <person name="Perroud P.F."/>
            <person name="Phillips J."/>
            <person name="Ranjan P."/>
            <person name="Rokshar D.S."/>
            <person name="Rothfels C.J."/>
            <person name="Schneider L."/>
            <person name="Shu S."/>
            <person name="Stevenson D.W."/>
            <person name="Thummler F."/>
            <person name="Tillich M."/>
            <person name="Villarreal Aguilar J.C."/>
            <person name="Widiez T."/>
            <person name="Wong G.K."/>
            <person name="Wymore A."/>
            <person name="Zhang Y."/>
            <person name="Zimmer A.D."/>
            <person name="Quatrano R.S."/>
            <person name="Mayer K.F.X."/>
            <person name="Goodstein D."/>
            <person name="Casacuberta J.M."/>
            <person name="Vandepoele K."/>
            <person name="Reski R."/>
            <person name="Cuming A.C."/>
            <person name="Tuskan G.A."/>
            <person name="Maumus F."/>
            <person name="Salse J."/>
            <person name="Schmutz J."/>
            <person name="Rensing S.A."/>
        </authorList>
    </citation>
    <scope>NUCLEOTIDE SEQUENCE [LARGE SCALE GENOMIC DNA]</scope>
    <source>
        <strain evidence="2 3">cv. Gransden 2004</strain>
    </source>
</reference>
<evidence type="ECO:0000313" key="1">
    <source>
        <dbReference type="EMBL" id="PNR33556.1"/>
    </source>
</evidence>
<evidence type="ECO:0000313" key="2">
    <source>
        <dbReference type="EnsemblPlants" id="Pp3c20_23370V3.1"/>
    </source>
</evidence>
<sequence length="467" mass="53084">MYRMKLVLSSRIVVRRLWRHCIRLRRRVRTSSLLRKPRQQSAVKVTVHANEKISSYEGSKPAVKAPREYSEQMRALHSLKLLQESVLEPEDEEEDYSLGLHRRRPSTPLDYSLAIDFTAAKIVNSVILKCKQFQCISSLYKEESHGLLATVVGLQEILQIILGLSNLTRYLEVLEDIILYSSKAFAFMEKLCFKQLPNSNHGVHKTAVKMSEFACQFYSLTLRLCEEYKKGGDNRKCLSCTEERPSFGVSTYQVPIHNVAERLRKNKRVQIVLTEVDGKSAYNVELSYPRKWFSKDVAMSAKIESSDRGFSQTLQADRVKIEKGSWGWEEAQDTVLITYDDLVVANVASVSGSLLSCNKQTSFKESHSPKPSTAQTYRTSIQIVGSSRIDLDLQNLFIKGTKDKDNVYYKCFVNVNGREEVLGIYRYQEKQFLAAEGALHIVGRGNQPGLRHVLVSIFSSLGFTPSA</sequence>
<gene>
    <name evidence="2" type="primary">LOC112272975</name>
    <name evidence="1" type="ORF">PHYPA_025500</name>
</gene>
<dbReference type="GeneID" id="112272975"/>
<organism evidence="1">
    <name type="scientific">Physcomitrium patens</name>
    <name type="common">Spreading-leaved earth moss</name>
    <name type="synonym">Physcomitrella patens</name>
    <dbReference type="NCBI Taxonomy" id="3218"/>
    <lineage>
        <taxon>Eukaryota</taxon>
        <taxon>Viridiplantae</taxon>
        <taxon>Streptophyta</taxon>
        <taxon>Embryophyta</taxon>
        <taxon>Bryophyta</taxon>
        <taxon>Bryophytina</taxon>
        <taxon>Bryopsida</taxon>
        <taxon>Funariidae</taxon>
        <taxon>Funariales</taxon>
        <taxon>Funariaceae</taxon>
        <taxon>Physcomitrium</taxon>
    </lineage>
</organism>
<dbReference type="AlphaFoldDB" id="A0A2K1IWA6"/>
<proteinExistence type="predicted"/>
<dbReference type="EnsemblPlants" id="Pp3c20_23370V3.3">
    <property type="protein sequence ID" value="Pp3c20_23370V3.3"/>
    <property type="gene ID" value="Pp3c20_23370"/>
</dbReference>
<dbReference type="Gramene" id="Pp3c20_23370V3.3">
    <property type="protein sequence ID" value="Pp3c20_23370V3.3"/>
    <property type="gene ID" value="Pp3c20_23370"/>
</dbReference>
<dbReference type="Gramene" id="Pp3c20_23370V3.1">
    <property type="protein sequence ID" value="Pp3c20_23370V3.1"/>
    <property type="gene ID" value="Pp3c20_23370"/>
</dbReference>
<name>A0A2K1IWA6_PHYPA</name>
<keyword evidence="3" id="KW-1185">Reference proteome</keyword>
<dbReference type="EMBL" id="ABEU02000020">
    <property type="protein sequence ID" value="PNR33556.1"/>
    <property type="molecule type" value="Genomic_DNA"/>
</dbReference>
<dbReference type="RefSeq" id="XP_024356996.1">
    <property type="nucleotide sequence ID" value="XM_024501228.1"/>
</dbReference>
<dbReference type="EnsemblPlants" id="Pp3c20_23370V3.1">
    <property type="protein sequence ID" value="Pp3c20_23370V3.1"/>
    <property type="gene ID" value="Pp3c20_23370"/>
</dbReference>